<proteinExistence type="predicted"/>
<evidence type="ECO:0000313" key="3">
    <source>
        <dbReference type="Proteomes" id="UP000178892"/>
    </source>
</evidence>
<dbReference type="AlphaFoldDB" id="A0A1F5NVV5"/>
<feature type="domain" description="PIN" evidence="1">
    <location>
        <begin position="7"/>
        <end position="128"/>
    </location>
</feature>
<reference evidence="2 3" key="1">
    <citation type="journal article" date="2016" name="Nat. Commun.">
        <title>Thousands of microbial genomes shed light on interconnected biogeochemical processes in an aquifer system.</title>
        <authorList>
            <person name="Anantharaman K."/>
            <person name="Brown C.T."/>
            <person name="Hug L.A."/>
            <person name="Sharon I."/>
            <person name="Castelle C.J."/>
            <person name="Probst A.J."/>
            <person name="Thomas B.C."/>
            <person name="Singh A."/>
            <person name="Wilkins M.J."/>
            <person name="Karaoz U."/>
            <person name="Brodie E.L."/>
            <person name="Williams K.H."/>
            <person name="Hubbard S.S."/>
            <person name="Banfield J.F."/>
        </authorList>
    </citation>
    <scope>NUCLEOTIDE SEQUENCE [LARGE SCALE GENOMIC DNA]</scope>
</reference>
<dbReference type="Gene3D" id="3.40.50.1010">
    <property type="entry name" value="5'-nuclease"/>
    <property type="match status" value="1"/>
</dbReference>
<dbReference type="Pfam" id="PF01850">
    <property type="entry name" value="PIN"/>
    <property type="match status" value="1"/>
</dbReference>
<dbReference type="STRING" id="1817825.A2720_00245"/>
<protein>
    <recommendedName>
        <fullName evidence="1">PIN domain-containing protein</fullName>
    </recommendedName>
</protein>
<dbReference type="InterPro" id="IPR002716">
    <property type="entry name" value="PIN_dom"/>
</dbReference>
<comment type="caution">
    <text evidence="2">The sequence shown here is derived from an EMBL/GenBank/DDBJ whole genome shotgun (WGS) entry which is preliminary data.</text>
</comment>
<dbReference type="Proteomes" id="UP000178892">
    <property type="component" value="Unassembled WGS sequence"/>
</dbReference>
<name>A0A1F5NVV5_9BACT</name>
<dbReference type="EMBL" id="MFEL01000004">
    <property type="protein sequence ID" value="OGE81806.1"/>
    <property type="molecule type" value="Genomic_DNA"/>
</dbReference>
<evidence type="ECO:0000259" key="1">
    <source>
        <dbReference type="Pfam" id="PF01850"/>
    </source>
</evidence>
<dbReference type="InterPro" id="IPR029060">
    <property type="entry name" value="PIN-like_dom_sf"/>
</dbReference>
<sequence>MGQKVGLDTSILIYFLEKHPDCFRQVRRIMDELEARQITGVFSIIGLIEILTGAKKSHEYDMAADYKRLITNYPNVTISGISESIVDIASDLRARYKISTPDAIHLATAIDFGAEKFITNDVNLKKIKEIIVEVL</sequence>
<organism evidence="2 3">
    <name type="scientific">Candidatus Doudnabacteria bacterium RIFCSPHIGHO2_01_FULL_46_24</name>
    <dbReference type="NCBI Taxonomy" id="1817825"/>
    <lineage>
        <taxon>Bacteria</taxon>
        <taxon>Candidatus Doudnaibacteriota</taxon>
    </lineage>
</organism>
<dbReference type="SUPFAM" id="SSF88723">
    <property type="entry name" value="PIN domain-like"/>
    <property type="match status" value="1"/>
</dbReference>
<evidence type="ECO:0000313" key="2">
    <source>
        <dbReference type="EMBL" id="OGE81806.1"/>
    </source>
</evidence>
<accession>A0A1F5NVV5</accession>
<gene>
    <name evidence="2" type="ORF">A2720_00245</name>
</gene>